<evidence type="ECO:0000256" key="4">
    <source>
        <dbReference type="ARBA" id="ARBA00023002"/>
    </source>
</evidence>
<protein>
    <submittedName>
        <fullName evidence="6">Cytochrome P450</fullName>
    </submittedName>
</protein>
<evidence type="ECO:0000256" key="5">
    <source>
        <dbReference type="ARBA" id="ARBA00023004"/>
    </source>
</evidence>
<dbReference type="EMBL" id="MDYX01000037">
    <property type="protein sequence ID" value="KAF9630115.1"/>
    <property type="molecule type" value="Genomic_DNA"/>
</dbReference>
<organism evidence="6 7">
    <name type="scientific">Lasiodiplodia theobromae</name>
    <dbReference type="NCBI Taxonomy" id="45133"/>
    <lineage>
        <taxon>Eukaryota</taxon>
        <taxon>Fungi</taxon>
        <taxon>Dikarya</taxon>
        <taxon>Ascomycota</taxon>
        <taxon>Pezizomycotina</taxon>
        <taxon>Dothideomycetes</taxon>
        <taxon>Dothideomycetes incertae sedis</taxon>
        <taxon>Botryosphaeriales</taxon>
        <taxon>Botryosphaeriaceae</taxon>
        <taxon>Lasiodiplodia</taxon>
    </lineage>
</organism>
<accession>A0A8H7IRF2</accession>
<dbReference type="Gene3D" id="1.10.630.10">
    <property type="entry name" value="Cytochrome P450"/>
    <property type="match status" value="1"/>
</dbReference>
<keyword evidence="5" id="KW-0408">Iron</keyword>
<evidence type="ECO:0000256" key="1">
    <source>
        <dbReference type="ARBA" id="ARBA00010617"/>
    </source>
</evidence>
<keyword evidence="2" id="KW-0349">Heme</keyword>
<keyword evidence="3" id="KW-0479">Metal-binding</keyword>
<reference evidence="6" key="1">
    <citation type="submission" date="2016-08" db="EMBL/GenBank/DDBJ databases">
        <authorList>
            <person name="Yan J."/>
        </authorList>
    </citation>
    <scope>NUCLEOTIDE SEQUENCE</scope>
    <source>
        <strain evidence="6">CSS-01s</strain>
    </source>
</reference>
<proteinExistence type="inferred from homology"/>
<gene>
    <name evidence="6" type="ORF">BFW01_g296</name>
</gene>
<dbReference type="GO" id="GO:0005506">
    <property type="term" value="F:iron ion binding"/>
    <property type="evidence" value="ECO:0007669"/>
    <property type="project" value="InterPro"/>
</dbReference>
<keyword evidence="4" id="KW-0560">Oxidoreductase</keyword>
<dbReference type="SUPFAM" id="SSF48264">
    <property type="entry name" value="Cytochrome P450"/>
    <property type="match status" value="1"/>
</dbReference>
<comment type="similarity">
    <text evidence="1">Belongs to the cytochrome P450 family.</text>
</comment>
<sequence length="372" mass="42939">MIIVPISPENPIWMMLGRHIVPWLKYVPFGNGNFSKFCHVGWEWELKYHAYADFGDAGALLFVSPGKNWIYLRNAEAIHDVIQRERRHDFERPAELLAVLDVFGPNISTAYGQDWQRHRKVTATAFTEKTNRLVWDEALQQGRQMLNFWESSGEVRSTATDCRTLALDVLVSASFGKSFPFEGNAQPPETGPLSYRDALAKILDNAVLILALRAEFLARLKYPRGLARIGQAITSFKQYMTEDYEEERKAFEEKRETRENLMTNLVRASMEQTVSDAHDPNQRRAGLTREEVFGNMFVFNFAGHDGTAHALNYTFYLLAVHPWVQEWIGEEIRHVFQDKDISSWDYDSFPRLNRCLAVLRNSTRPYDCTTLS</sequence>
<dbReference type="PANTHER" id="PTHR24302:SF15">
    <property type="entry name" value="FATTY-ACID PEROXYGENASE"/>
    <property type="match status" value="1"/>
</dbReference>
<reference evidence="6" key="2">
    <citation type="journal article" date="2018" name="DNA Res.">
        <title>Comparative genome and transcriptome analyses reveal adaptations to opportunistic infections in woody plant degrading pathogens of Botryosphaeriaceae.</title>
        <authorList>
            <person name="Yan J.Y."/>
            <person name="Zhao W.S."/>
            <person name="Chen Z."/>
            <person name="Xing Q.K."/>
            <person name="Zhang W."/>
            <person name="Chethana K.W.T."/>
            <person name="Xue M.F."/>
            <person name="Xu J.P."/>
            <person name="Phillips A.J.L."/>
            <person name="Wang Y."/>
            <person name="Liu J.H."/>
            <person name="Liu M."/>
            <person name="Zhou Y."/>
            <person name="Jayawardena R.S."/>
            <person name="Manawasinghe I.S."/>
            <person name="Huang J.B."/>
            <person name="Qiao G.H."/>
            <person name="Fu C.Y."/>
            <person name="Guo F.F."/>
            <person name="Dissanayake A.J."/>
            <person name="Peng Y.L."/>
            <person name="Hyde K.D."/>
            <person name="Li X.H."/>
        </authorList>
    </citation>
    <scope>NUCLEOTIDE SEQUENCE</scope>
    <source>
        <strain evidence="6">CSS-01s</strain>
    </source>
</reference>
<evidence type="ECO:0000313" key="7">
    <source>
        <dbReference type="Proteomes" id="UP000627934"/>
    </source>
</evidence>
<dbReference type="GO" id="GO:0020037">
    <property type="term" value="F:heme binding"/>
    <property type="evidence" value="ECO:0007669"/>
    <property type="project" value="InterPro"/>
</dbReference>
<dbReference type="InterPro" id="IPR036396">
    <property type="entry name" value="Cyt_P450_sf"/>
</dbReference>
<comment type="caution">
    <text evidence="6">The sequence shown here is derived from an EMBL/GenBank/DDBJ whole genome shotgun (WGS) entry which is preliminary data.</text>
</comment>
<dbReference type="Pfam" id="PF00067">
    <property type="entry name" value="p450"/>
    <property type="match status" value="1"/>
</dbReference>
<dbReference type="InterPro" id="IPR050705">
    <property type="entry name" value="Cytochrome_P450_3A"/>
</dbReference>
<dbReference type="AlphaFoldDB" id="A0A8H7IRF2"/>
<dbReference type="PANTHER" id="PTHR24302">
    <property type="entry name" value="CYTOCHROME P450 FAMILY 3"/>
    <property type="match status" value="1"/>
</dbReference>
<evidence type="ECO:0000256" key="2">
    <source>
        <dbReference type="ARBA" id="ARBA00022617"/>
    </source>
</evidence>
<dbReference type="Proteomes" id="UP000627934">
    <property type="component" value="Unassembled WGS sequence"/>
</dbReference>
<name>A0A8H7IRF2_9PEZI</name>
<dbReference type="GO" id="GO:0008395">
    <property type="term" value="F:steroid hydroxylase activity"/>
    <property type="evidence" value="ECO:0007669"/>
    <property type="project" value="TreeGrafter"/>
</dbReference>
<evidence type="ECO:0000256" key="3">
    <source>
        <dbReference type="ARBA" id="ARBA00022723"/>
    </source>
</evidence>
<evidence type="ECO:0000313" key="6">
    <source>
        <dbReference type="EMBL" id="KAF9630115.1"/>
    </source>
</evidence>
<dbReference type="GO" id="GO:0016705">
    <property type="term" value="F:oxidoreductase activity, acting on paired donors, with incorporation or reduction of molecular oxygen"/>
    <property type="evidence" value="ECO:0007669"/>
    <property type="project" value="InterPro"/>
</dbReference>
<dbReference type="InterPro" id="IPR001128">
    <property type="entry name" value="Cyt_P450"/>
</dbReference>